<dbReference type="Pfam" id="PF07731">
    <property type="entry name" value="Cu-oxidase_2"/>
    <property type="match status" value="1"/>
</dbReference>
<protein>
    <submittedName>
        <fullName evidence="3">Multicopper oxidase domain-containing protein</fullName>
    </submittedName>
</protein>
<dbReference type="InterPro" id="IPR011706">
    <property type="entry name" value="Cu-oxidase_C"/>
</dbReference>
<dbReference type="SUPFAM" id="SSF49503">
    <property type="entry name" value="Cupredoxins"/>
    <property type="match status" value="1"/>
</dbReference>
<dbReference type="EMBL" id="JBHSAY010000019">
    <property type="protein sequence ID" value="MFC4134917.1"/>
    <property type="molecule type" value="Genomic_DNA"/>
</dbReference>
<gene>
    <name evidence="3" type="ORF">ACFOZ4_30270</name>
</gene>
<sequence length="80" mass="8663">MDVRSGPPRRKPGVRTGTSHRTGPGHGRGQGPDRLRLTACAADQCPLGREDPVGIHLGHTVKLLLDADNPGRWMLHCHNT</sequence>
<name>A0ABV8LV55_9ACTN</name>
<evidence type="ECO:0000313" key="3">
    <source>
        <dbReference type="EMBL" id="MFC4134917.1"/>
    </source>
</evidence>
<accession>A0ABV8LV55</accession>
<keyword evidence="4" id="KW-1185">Reference proteome</keyword>
<organism evidence="3 4">
    <name type="scientific">Hamadaea flava</name>
    <dbReference type="NCBI Taxonomy" id="1742688"/>
    <lineage>
        <taxon>Bacteria</taxon>
        <taxon>Bacillati</taxon>
        <taxon>Actinomycetota</taxon>
        <taxon>Actinomycetes</taxon>
        <taxon>Micromonosporales</taxon>
        <taxon>Micromonosporaceae</taxon>
        <taxon>Hamadaea</taxon>
    </lineage>
</organism>
<dbReference type="RefSeq" id="WP_372503085.1">
    <property type="nucleotide sequence ID" value="NZ_JAMZDZ010000001.1"/>
</dbReference>
<reference evidence="4" key="1">
    <citation type="journal article" date="2019" name="Int. J. Syst. Evol. Microbiol.">
        <title>The Global Catalogue of Microorganisms (GCM) 10K type strain sequencing project: providing services to taxonomists for standard genome sequencing and annotation.</title>
        <authorList>
            <consortium name="The Broad Institute Genomics Platform"/>
            <consortium name="The Broad Institute Genome Sequencing Center for Infectious Disease"/>
            <person name="Wu L."/>
            <person name="Ma J."/>
        </authorList>
    </citation>
    <scope>NUCLEOTIDE SEQUENCE [LARGE SCALE GENOMIC DNA]</scope>
    <source>
        <strain evidence="4">CGMCC 4.7289</strain>
    </source>
</reference>
<proteinExistence type="predicted"/>
<evidence type="ECO:0000259" key="2">
    <source>
        <dbReference type="Pfam" id="PF07731"/>
    </source>
</evidence>
<dbReference type="Proteomes" id="UP001595816">
    <property type="component" value="Unassembled WGS sequence"/>
</dbReference>
<feature type="domain" description="Plastocyanin-like" evidence="2">
    <location>
        <begin position="48"/>
        <end position="79"/>
    </location>
</feature>
<dbReference type="Gene3D" id="2.60.40.420">
    <property type="entry name" value="Cupredoxins - blue copper proteins"/>
    <property type="match status" value="1"/>
</dbReference>
<comment type="caution">
    <text evidence="3">The sequence shown here is derived from an EMBL/GenBank/DDBJ whole genome shotgun (WGS) entry which is preliminary data.</text>
</comment>
<dbReference type="InterPro" id="IPR008972">
    <property type="entry name" value="Cupredoxin"/>
</dbReference>
<feature type="region of interest" description="Disordered" evidence="1">
    <location>
        <begin position="1"/>
        <end position="35"/>
    </location>
</feature>
<evidence type="ECO:0000256" key="1">
    <source>
        <dbReference type="SAM" id="MobiDB-lite"/>
    </source>
</evidence>
<evidence type="ECO:0000313" key="4">
    <source>
        <dbReference type="Proteomes" id="UP001595816"/>
    </source>
</evidence>